<sequence length="69" mass="7877">MKTLKTMSNEKTPEQKRDAKRRHLHFQVRLDPLLAANLQHYADANHNGVPNAAIKTILSQFFKGIDHNG</sequence>
<reference evidence="2" key="1">
    <citation type="journal article" date="2013" name="Appl. Environ. Microbiol.">
        <title>Reconstruction of novel cyanobacterial siphovirus genomes from mediterranean metagenomic fosmids.</title>
        <authorList>
            <person name="Mizuno C.M."/>
            <person name="Rodriguez-Valera F."/>
            <person name="Garcia-Heredia I."/>
            <person name="Martin-Cuadrado A.B."/>
            <person name="Ghai R."/>
        </authorList>
    </citation>
    <scope>NUCLEOTIDE SEQUENCE</scope>
</reference>
<accession>K7YQ50</accession>
<proteinExistence type="predicted"/>
<organism evidence="2">
    <name type="scientific">uncultured Mediterranean phage MEDS5 group</name>
    <dbReference type="NCBI Taxonomy" id="1262075"/>
    <lineage>
        <taxon>Viruses</taxon>
        <taxon>Duplodnaviria</taxon>
        <taxon>Heunggongvirae</taxon>
        <taxon>Uroviricota</taxon>
        <taxon>Caudoviricetes</taxon>
        <taxon>environmental samples</taxon>
    </lineage>
</organism>
<gene>
    <name evidence="2" type="ORF">MedDCM-OCT-S15-C5-cds35</name>
</gene>
<evidence type="ECO:0000313" key="2">
    <source>
        <dbReference type="EMBL" id="AFX83932.1"/>
    </source>
</evidence>
<feature type="compositionally biased region" description="Polar residues" evidence="1">
    <location>
        <begin position="1"/>
        <end position="10"/>
    </location>
</feature>
<evidence type="ECO:0000256" key="1">
    <source>
        <dbReference type="SAM" id="MobiDB-lite"/>
    </source>
</evidence>
<name>K7YQ50_9CAUD</name>
<dbReference type="EMBL" id="JX536274">
    <property type="protein sequence ID" value="AFX83932.1"/>
    <property type="molecule type" value="Genomic_DNA"/>
</dbReference>
<protein>
    <submittedName>
        <fullName evidence="2">Uncharacterized protein</fullName>
    </submittedName>
</protein>
<feature type="region of interest" description="Disordered" evidence="1">
    <location>
        <begin position="1"/>
        <end position="22"/>
    </location>
</feature>